<dbReference type="OrthoDB" id="3477586at2"/>
<name>A0A238WLS7_9ACTN</name>
<feature type="transmembrane region" description="Helical" evidence="1">
    <location>
        <begin position="28"/>
        <end position="47"/>
    </location>
</feature>
<keyword evidence="1" id="KW-0472">Membrane</keyword>
<evidence type="ECO:0000313" key="4">
    <source>
        <dbReference type="Proteomes" id="UP000198420"/>
    </source>
</evidence>
<dbReference type="InterPro" id="IPR025588">
    <property type="entry name" value="YcxB-like_C"/>
</dbReference>
<gene>
    <name evidence="3" type="ORF">SAMN06265355_10344</name>
</gene>
<dbReference type="RefSeq" id="WP_089311151.1">
    <property type="nucleotide sequence ID" value="NZ_FZNP01000003.1"/>
</dbReference>
<proteinExistence type="predicted"/>
<protein>
    <submittedName>
        <fullName evidence="3">YcxB-like protein</fullName>
    </submittedName>
</protein>
<dbReference type="EMBL" id="FZNP01000003">
    <property type="protein sequence ID" value="SNR47492.1"/>
    <property type="molecule type" value="Genomic_DNA"/>
</dbReference>
<dbReference type="Pfam" id="PF14317">
    <property type="entry name" value="YcxB"/>
    <property type="match status" value="1"/>
</dbReference>
<evidence type="ECO:0000256" key="1">
    <source>
        <dbReference type="SAM" id="Phobius"/>
    </source>
</evidence>
<evidence type="ECO:0000313" key="3">
    <source>
        <dbReference type="EMBL" id="SNR47492.1"/>
    </source>
</evidence>
<keyword evidence="4" id="KW-1185">Reference proteome</keyword>
<organism evidence="3 4">
    <name type="scientific">Actinomadura mexicana</name>
    <dbReference type="NCBI Taxonomy" id="134959"/>
    <lineage>
        <taxon>Bacteria</taxon>
        <taxon>Bacillati</taxon>
        <taxon>Actinomycetota</taxon>
        <taxon>Actinomycetes</taxon>
        <taxon>Streptosporangiales</taxon>
        <taxon>Thermomonosporaceae</taxon>
        <taxon>Actinomadura</taxon>
    </lineage>
</organism>
<feature type="transmembrane region" description="Helical" evidence="1">
    <location>
        <begin position="53"/>
        <end position="71"/>
    </location>
</feature>
<reference evidence="4" key="1">
    <citation type="submission" date="2017-06" db="EMBL/GenBank/DDBJ databases">
        <authorList>
            <person name="Varghese N."/>
            <person name="Submissions S."/>
        </authorList>
    </citation>
    <scope>NUCLEOTIDE SEQUENCE [LARGE SCALE GENOMIC DNA]</scope>
    <source>
        <strain evidence="4">DSM 44485</strain>
    </source>
</reference>
<sequence>MDITVRYEPTADDVAQAFTQGFRRQLTAVYAVLVAALTVGATVRFVAGNLTMGVTMLVTAALFPLAGTWWLRRRARKQLSFLCVPTTARVTDTGYDRRTDESTTTMHWAGFSNVLSSPGFWLLYVDGRPAVFLPKAAFDGARQAEIDDLLAARGSVGVGDG</sequence>
<evidence type="ECO:0000259" key="2">
    <source>
        <dbReference type="Pfam" id="PF14317"/>
    </source>
</evidence>
<keyword evidence="1" id="KW-1133">Transmembrane helix</keyword>
<dbReference type="Proteomes" id="UP000198420">
    <property type="component" value="Unassembled WGS sequence"/>
</dbReference>
<dbReference type="AlphaFoldDB" id="A0A238WLS7"/>
<keyword evidence="1" id="KW-0812">Transmembrane</keyword>
<accession>A0A238WLS7</accession>
<feature type="domain" description="YcxB-like C-terminal" evidence="2">
    <location>
        <begin position="91"/>
        <end position="150"/>
    </location>
</feature>